<evidence type="ECO:0000313" key="1">
    <source>
        <dbReference type="EMBL" id="AID23690.1"/>
    </source>
</evidence>
<protein>
    <recommendedName>
        <fullName evidence="2">Partial Capsid Protein</fullName>
    </recommendedName>
</protein>
<dbReference type="EMBL" id="KJ858687">
    <property type="protein sequence ID" value="AID23690.1"/>
    <property type="molecule type" value="Genomic_RNA"/>
</dbReference>
<name>A0A068CMZ3_9CALI</name>
<organism evidence="1">
    <name type="scientific">Sapovirus chimp/IJC09/Tchimpounga/2011</name>
    <dbReference type="NCBI Taxonomy" id="1502254"/>
    <lineage>
        <taxon>Viruses</taxon>
        <taxon>Riboviria</taxon>
        <taxon>Orthornavirae</taxon>
        <taxon>Pisuviricota</taxon>
        <taxon>Pisoniviricetes</taxon>
        <taxon>Picornavirales</taxon>
        <taxon>Caliciviridae</taxon>
        <taxon>Sapovirus</taxon>
        <taxon>Sapovirus sapporoense</taxon>
        <taxon>Sapporo virus</taxon>
    </lineage>
</organism>
<sequence length="161" mass="17437">MAPTQSQSKATTRWSLTRLAQQVRPHPTLLLLIRSNPMGPHSAWSWLLPLVQSNPTSLRQYATALQSFVLLLGMTGCPRELSLDLYRFIPTLTRTLLTSLGCGPGGAVVLRSGYRSLVLACSLGASLLLSYHQGLIPRPSGTQACCLTLSLMLASLSQFLS</sequence>
<reference evidence="1" key="1">
    <citation type="journal article" date="2014" name="Genome Announc.">
        <title>Characterization of a genogroup I sapovirus isolated from chimpanzees in the republic of congo.</title>
        <authorList>
            <person name="Mombo I.M."/>
            <person name="Berthet N."/>
            <person name="Bouchier C."/>
            <person name="Fair J.N."/>
            <person name="Schneider B.S."/>
            <person name="Renaud F."/>
            <person name="Leroy E.M."/>
            <person name="Rougeron V."/>
        </authorList>
    </citation>
    <scope>NUCLEOTIDE SEQUENCE</scope>
    <source>
        <strain evidence="1">IJC09</strain>
    </source>
</reference>
<dbReference type="InterPro" id="IPR009949">
    <property type="entry name" value="Sapovirus_VP3"/>
</dbReference>
<accession>A0A068CMZ3</accession>
<evidence type="ECO:0008006" key="2">
    <source>
        <dbReference type="Google" id="ProtNLM"/>
    </source>
</evidence>
<dbReference type="Pfam" id="PF07349">
    <property type="entry name" value="DUF1478"/>
    <property type="match status" value="1"/>
</dbReference>
<proteinExistence type="predicted"/>